<dbReference type="Gene3D" id="3.40.50.620">
    <property type="entry name" value="HUPs"/>
    <property type="match status" value="1"/>
</dbReference>
<organism evidence="4">
    <name type="scientific">Thermomicrobium roseum</name>
    <dbReference type="NCBI Taxonomy" id="500"/>
    <lineage>
        <taxon>Bacteria</taxon>
        <taxon>Pseudomonadati</taxon>
        <taxon>Thermomicrobiota</taxon>
        <taxon>Thermomicrobia</taxon>
        <taxon>Thermomicrobiales</taxon>
        <taxon>Thermomicrobiaceae</taxon>
        <taxon>Thermomicrobium</taxon>
    </lineage>
</organism>
<dbReference type="InterPro" id="IPR050385">
    <property type="entry name" value="Archaeal_FAD_synthase"/>
</dbReference>
<dbReference type="SUPFAM" id="SSF52374">
    <property type="entry name" value="Nucleotidylyl transferase"/>
    <property type="match status" value="1"/>
</dbReference>
<gene>
    <name evidence="4" type="ORF">ENP47_06860</name>
</gene>
<dbReference type="AlphaFoldDB" id="A0A7C1JYG6"/>
<proteinExistence type="predicted"/>
<evidence type="ECO:0000256" key="1">
    <source>
        <dbReference type="ARBA" id="ARBA00022679"/>
    </source>
</evidence>
<reference evidence="4" key="1">
    <citation type="journal article" date="2020" name="mSystems">
        <title>Genome- and Community-Level Interaction Insights into Carbon Utilization and Element Cycling Functions of Hydrothermarchaeota in Hydrothermal Sediment.</title>
        <authorList>
            <person name="Zhou Z."/>
            <person name="Liu Y."/>
            <person name="Xu W."/>
            <person name="Pan J."/>
            <person name="Luo Z.H."/>
            <person name="Li M."/>
        </authorList>
    </citation>
    <scope>NUCLEOTIDE SEQUENCE [LARGE SCALE GENOMIC DNA]</scope>
    <source>
        <strain evidence="4">SpSt-222</strain>
    </source>
</reference>
<dbReference type="EMBL" id="DSJL01000011">
    <property type="protein sequence ID" value="HEF65300.1"/>
    <property type="molecule type" value="Genomic_DNA"/>
</dbReference>
<dbReference type="NCBIfam" id="TIGR00125">
    <property type="entry name" value="cyt_tran_rel"/>
    <property type="match status" value="1"/>
</dbReference>
<evidence type="ECO:0000259" key="3">
    <source>
        <dbReference type="Pfam" id="PF01467"/>
    </source>
</evidence>
<evidence type="ECO:0000256" key="2">
    <source>
        <dbReference type="ARBA" id="ARBA00022695"/>
    </source>
</evidence>
<name>A0A7C1JYG6_THERO</name>
<keyword evidence="1" id="KW-0808">Transferase</keyword>
<accession>A0A7C1JYG6</accession>
<dbReference type="PANTHER" id="PTHR43793:SF2">
    <property type="entry name" value="BIFUNCTIONAL PROTEIN HLDE"/>
    <property type="match status" value="1"/>
</dbReference>
<feature type="domain" description="Cytidyltransferase-like" evidence="3">
    <location>
        <begin position="26"/>
        <end position="121"/>
    </location>
</feature>
<protein>
    <submittedName>
        <fullName evidence="4">ADP-heptose synthase</fullName>
    </submittedName>
</protein>
<dbReference type="GO" id="GO:0016779">
    <property type="term" value="F:nucleotidyltransferase activity"/>
    <property type="evidence" value="ECO:0007669"/>
    <property type="project" value="UniProtKB-KW"/>
</dbReference>
<dbReference type="Pfam" id="PF01467">
    <property type="entry name" value="CTP_transf_like"/>
    <property type="match status" value="1"/>
</dbReference>
<comment type="caution">
    <text evidence="4">The sequence shown here is derived from an EMBL/GenBank/DDBJ whole genome shotgun (WGS) entry which is preliminary data.</text>
</comment>
<dbReference type="PANTHER" id="PTHR43793">
    <property type="entry name" value="FAD SYNTHASE"/>
    <property type="match status" value="1"/>
</dbReference>
<evidence type="ECO:0000313" key="4">
    <source>
        <dbReference type="EMBL" id="HEF65300.1"/>
    </source>
</evidence>
<dbReference type="InterPro" id="IPR014729">
    <property type="entry name" value="Rossmann-like_a/b/a_fold"/>
</dbReference>
<sequence length="183" mass="20228">MGKRIEFDDLAVLGDELRRAGKRIVLTNGHFDLLHVGHLRSLQAARRLGDVLVVAVNDDASTRRRKGPARPFVPAEERAELLAGLACVDYVTVFPDDTAERVIQLLRPHVYVKGGDYGVTPEELASGKQPLPEAELVRALGGEVVLIPYVPERSTTELVRRILAAYGCAEVRDRLPSREEADR</sequence>
<dbReference type="InterPro" id="IPR004821">
    <property type="entry name" value="Cyt_trans-like"/>
</dbReference>
<keyword evidence="2" id="KW-0548">Nucleotidyltransferase</keyword>